<reference evidence="1 2" key="1">
    <citation type="submission" date="2016-01" db="EMBL/GenBank/DDBJ databases">
        <authorList>
            <person name="Oliw E.H."/>
        </authorList>
    </citation>
    <scope>NUCLEOTIDE SEQUENCE [LARGE SCALE GENOMIC DNA]</scope>
    <source>
        <strain evidence="1">LMG 27134</strain>
    </source>
</reference>
<dbReference type="AlphaFoldDB" id="A0A158JUS6"/>
<gene>
    <name evidence="1" type="ORF">AWB69_08761</name>
</gene>
<dbReference type="RefSeq" id="WP_063978040.1">
    <property type="nucleotide sequence ID" value="NZ_FCOK02000119.1"/>
</dbReference>
<dbReference type="EMBL" id="FCOK02000119">
    <property type="protein sequence ID" value="SAL72169.1"/>
    <property type="molecule type" value="Genomic_DNA"/>
</dbReference>
<organism evidence="1 2">
    <name type="scientific">Caballeronia udeis</name>
    <dbReference type="NCBI Taxonomy" id="1232866"/>
    <lineage>
        <taxon>Bacteria</taxon>
        <taxon>Pseudomonadati</taxon>
        <taxon>Pseudomonadota</taxon>
        <taxon>Betaproteobacteria</taxon>
        <taxon>Burkholderiales</taxon>
        <taxon>Burkholderiaceae</taxon>
        <taxon>Caballeronia</taxon>
    </lineage>
</organism>
<name>A0A158JUS6_9BURK</name>
<proteinExistence type="predicted"/>
<evidence type="ECO:0000313" key="2">
    <source>
        <dbReference type="Proteomes" id="UP000054683"/>
    </source>
</evidence>
<sequence>MEKAKRSLRFMVEKWLVMVLSQSVRVKRASRASSNQRRYVCREALQLADSFAIYLFRQGGGTWDVFPPDAERPAMSMLMCGAIGIFAHVTDRRSRL</sequence>
<accession>A0A158JUS6</accession>
<dbReference type="OrthoDB" id="8926609at2"/>
<evidence type="ECO:0000313" key="1">
    <source>
        <dbReference type="EMBL" id="SAL72169.1"/>
    </source>
</evidence>
<dbReference type="Proteomes" id="UP000054683">
    <property type="component" value="Unassembled WGS sequence"/>
</dbReference>
<protein>
    <submittedName>
        <fullName evidence="1">Uncharacterized protein</fullName>
    </submittedName>
</protein>